<evidence type="ECO:0008006" key="6">
    <source>
        <dbReference type="Google" id="ProtNLM"/>
    </source>
</evidence>
<evidence type="ECO:0000313" key="4">
    <source>
        <dbReference type="EMBL" id="GGA98997.1"/>
    </source>
</evidence>
<dbReference type="EMBL" id="BMDY01000004">
    <property type="protein sequence ID" value="GGA98997.1"/>
    <property type="molecule type" value="Genomic_DNA"/>
</dbReference>
<proteinExistence type="predicted"/>
<name>A0ABQ1HZT5_9ALTE</name>
<organism evidence="4 5">
    <name type="scientific">Agarivorans gilvus</name>
    <dbReference type="NCBI Taxonomy" id="680279"/>
    <lineage>
        <taxon>Bacteria</taxon>
        <taxon>Pseudomonadati</taxon>
        <taxon>Pseudomonadota</taxon>
        <taxon>Gammaproteobacteria</taxon>
        <taxon>Alteromonadales</taxon>
        <taxon>Alteromonadaceae</taxon>
        <taxon>Agarivorans</taxon>
    </lineage>
</organism>
<comment type="caution">
    <text evidence="4">The sequence shown here is derived from an EMBL/GenBank/DDBJ whole genome shotgun (WGS) entry which is preliminary data.</text>
</comment>
<sequence length="284" mass="32430">MRTMRKLTLRQHGASQLYSLKQLLKLTPSLSLLLIASLSPSLAQANTQPNSAKPLSITLIKANQPIQTLSLPATARLSDAIDQLHIGDKDYWPAIAWLRKGVSEQYREKHAKLISLIDQQIKQDQDEAKQWSQLKQQVLNIVVSDRMVTALHPDRIYAKPTENFLLQDGDRIVLPVRPNTVGIKGFVESKQLAHQTQNDVLDYLKQVTSYELADNSEVWLIHPDTRAELIPIAYWNKQSRQYLAPGSIIFVPAKQQLLSDEYQQINQLYLELLQNQYIGYRQGE</sequence>
<dbReference type="Pfam" id="PF06251">
    <property type="entry name" value="Caps_syn_GfcC_C"/>
    <property type="match status" value="1"/>
</dbReference>
<dbReference type="InterPro" id="IPR010425">
    <property type="entry name" value="Caps_synth_GfcC-like_C"/>
</dbReference>
<keyword evidence="1" id="KW-0732">Signal</keyword>
<dbReference type="RefSeq" id="WP_055732139.1">
    <property type="nucleotide sequence ID" value="NZ_BMDY01000004.1"/>
</dbReference>
<protein>
    <recommendedName>
        <fullName evidence="6">Capsule biosynthesis GfcC-like C-terminal domain-containing protein</fullName>
    </recommendedName>
</protein>
<dbReference type="Gene3D" id="3.10.560.10">
    <property type="entry name" value="Outer membrane lipoprotein wza domain like"/>
    <property type="match status" value="1"/>
</dbReference>
<dbReference type="InterPro" id="IPR046459">
    <property type="entry name" value="Caps_syn_GfcC_N"/>
</dbReference>
<evidence type="ECO:0000313" key="5">
    <source>
        <dbReference type="Proteomes" id="UP000651977"/>
    </source>
</evidence>
<feature type="signal peptide" evidence="1">
    <location>
        <begin position="1"/>
        <end position="45"/>
    </location>
</feature>
<gene>
    <name evidence="4" type="ORF">GCM10007414_10040</name>
</gene>
<accession>A0ABQ1HZT5</accession>
<keyword evidence="5" id="KW-1185">Reference proteome</keyword>
<evidence type="ECO:0000259" key="2">
    <source>
        <dbReference type="Pfam" id="PF06251"/>
    </source>
</evidence>
<evidence type="ECO:0000259" key="3">
    <source>
        <dbReference type="Pfam" id="PF20616"/>
    </source>
</evidence>
<reference evidence="5" key="1">
    <citation type="journal article" date="2019" name="Int. J. Syst. Evol. Microbiol.">
        <title>The Global Catalogue of Microorganisms (GCM) 10K type strain sequencing project: providing services to taxonomists for standard genome sequencing and annotation.</title>
        <authorList>
            <consortium name="The Broad Institute Genomics Platform"/>
            <consortium name="The Broad Institute Genome Sequencing Center for Infectious Disease"/>
            <person name="Wu L."/>
            <person name="Ma J."/>
        </authorList>
    </citation>
    <scope>NUCLEOTIDE SEQUENCE [LARGE SCALE GENOMIC DNA]</scope>
    <source>
        <strain evidence="5">CGMCC 1.10131</strain>
    </source>
</reference>
<feature type="domain" description="Capsule biosynthesis GfcC-like N-terminal" evidence="3">
    <location>
        <begin position="58"/>
        <end position="167"/>
    </location>
</feature>
<feature type="chain" id="PRO_5045786393" description="Capsule biosynthesis GfcC-like C-terminal domain-containing protein" evidence="1">
    <location>
        <begin position="46"/>
        <end position="284"/>
    </location>
</feature>
<dbReference type="Proteomes" id="UP000651977">
    <property type="component" value="Unassembled WGS sequence"/>
</dbReference>
<feature type="domain" description="Capsule biosynthesis GfcC-like C-terminal" evidence="2">
    <location>
        <begin position="191"/>
        <end position="276"/>
    </location>
</feature>
<dbReference type="Pfam" id="PF20616">
    <property type="entry name" value="Caps_syn_GfcC_N"/>
    <property type="match status" value="1"/>
</dbReference>
<evidence type="ECO:0000256" key="1">
    <source>
        <dbReference type="SAM" id="SignalP"/>
    </source>
</evidence>